<organism evidence="1 2">
    <name type="scientific">Aquicella lusitana</name>
    <dbReference type="NCBI Taxonomy" id="254246"/>
    <lineage>
        <taxon>Bacteria</taxon>
        <taxon>Pseudomonadati</taxon>
        <taxon>Pseudomonadota</taxon>
        <taxon>Gammaproteobacteria</taxon>
        <taxon>Legionellales</taxon>
        <taxon>Coxiellaceae</taxon>
        <taxon>Aquicella</taxon>
    </lineage>
</organism>
<accession>A0A370H014</accession>
<dbReference type="RefSeq" id="WP_170131725.1">
    <property type="nucleotide sequence ID" value="NZ_LR699114.1"/>
</dbReference>
<dbReference type="InterPro" id="IPR032710">
    <property type="entry name" value="NTF2-like_dom_sf"/>
</dbReference>
<dbReference type="SUPFAM" id="SSF54427">
    <property type="entry name" value="NTF2-like"/>
    <property type="match status" value="1"/>
</dbReference>
<evidence type="ECO:0000313" key="1">
    <source>
        <dbReference type="EMBL" id="RDI48871.1"/>
    </source>
</evidence>
<dbReference type="Proteomes" id="UP000254720">
    <property type="component" value="Unassembled WGS sequence"/>
</dbReference>
<dbReference type="AlphaFoldDB" id="A0A370H014"/>
<dbReference type="EMBL" id="QQAX01000001">
    <property type="protein sequence ID" value="RDI48871.1"/>
    <property type="molecule type" value="Genomic_DNA"/>
</dbReference>
<protein>
    <submittedName>
        <fullName evidence="1">Putative lumazine-binding protein</fullName>
    </submittedName>
</protein>
<evidence type="ECO:0000313" key="2">
    <source>
        <dbReference type="Proteomes" id="UP000254720"/>
    </source>
</evidence>
<dbReference type="Gene3D" id="3.10.450.50">
    <property type="match status" value="1"/>
</dbReference>
<comment type="caution">
    <text evidence="1">The sequence shown here is derived from an EMBL/GenBank/DDBJ whole genome shotgun (WGS) entry which is preliminary data.</text>
</comment>
<gene>
    <name evidence="1" type="ORF">C8D86_101154</name>
</gene>
<dbReference type="Pfam" id="PF12893">
    <property type="entry name" value="Lumazine_bd_2"/>
    <property type="match status" value="1"/>
</dbReference>
<reference evidence="1 2" key="1">
    <citation type="submission" date="2018-07" db="EMBL/GenBank/DDBJ databases">
        <title>Genomic Encyclopedia of Type Strains, Phase IV (KMG-IV): sequencing the most valuable type-strain genomes for metagenomic binning, comparative biology and taxonomic classification.</title>
        <authorList>
            <person name="Goeker M."/>
        </authorList>
    </citation>
    <scope>NUCLEOTIDE SEQUENCE [LARGE SCALE GENOMIC DNA]</scope>
    <source>
        <strain evidence="1 2">DSM 16500</strain>
    </source>
</reference>
<name>A0A370H014_9COXI</name>
<keyword evidence="2" id="KW-1185">Reference proteome</keyword>
<sequence length="122" mass="13871">MIATDADTQRITEIINLYFKGSYYGNTEQLKQAFHPEAHVTGSLNGKICDWTCTEFMARVTTMPTSANKGEKYDKEILLIDKTNDAAIVKARVAVGDLVFTDYITLLKINNQWMIRNKIFTN</sequence>
<proteinExistence type="predicted"/>
<dbReference type="InterPro" id="IPR039437">
    <property type="entry name" value="FrzH/put_lumazine-bd"/>
</dbReference>